<dbReference type="PROSITE" id="PS50943">
    <property type="entry name" value="HTH_CROC1"/>
    <property type="match status" value="1"/>
</dbReference>
<dbReference type="Gene3D" id="1.10.260.40">
    <property type="entry name" value="lambda repressor-like DNA-binding domains"/>
    <property type="match status" value="1"/>
</dbReference>
<dbReference type="InterPro" id="IPR001387">
    <property type="entry name" value="Cro/C1-type_HTH"/>
</dbReference>
<dbReference type="GO" id="GO:0003700">
    <property type="term" value="F:DNA-binding transcription factor activity"/>
    <property type="evidence" value="ECO:0007669"/>
    <property type="project" value="TreeGrafter"/>
</dbReference>
<dbReference type="Pfam" id="PF01381">
    <property type="entry name" value="HTH_3"/>
    <property type="match status" value="1"/>
</dbReference>
<feature type="domain" description="HTH cro/C1-type" evidence="2">
    <location>
        <begin position="12"/>
        <end position="66"/>
    </location>
</feature>
<accession>A0A923L9E8</accession>
<reference evidence="3" key="1">
    <citation type="submission" date="2020-08" db="EMBL/GenBank/DDBJ databases">
        <title>Genome public.</title>
        <authorList>
            <person name="Liu C."/>
            <person name="Sun Q."/>
        </authorList>
    </citation>
    <scope>NUCLEOTIDE SEQUENCE</scope>
    <source>
        <strain evidence="3">NSJ-68</strain>
    </source>
</reference>
<comment type="caution">
    <text evidence="3">The sequence shown here is derived from an EMBL/GenBank/DDBJ whole genome shotgun (WGS) entry which is preliminary data.</text>
</comment>
<evidence type="ECO:0000256" key="1">
    <source>
        <dbReference type="ARBA" id="ARBA00023125"/>
    </source>
</evidence>
<evidence type="ECO:0000313" key="4">
    <source>
        <dbReference type="Proteomes" id="UP000649345"/>
    </source>
</evidence>
<dbReference type="CDD" id="cd00093">
    <property type="entry name" value="HTH_XRE"/>
    <property type="match status" value="1"/>
</dbReference>
<organism evidence="3 4">
    <name type="scientific">Anaerosacchariphilus hominis</name>
    <dbReference type="NCBI Taxonomy" id="2763017"/>
    <lineage>
        <taxon>Bacteria</taxon>
        <taxon>Bacillati</taxon>
        <taxon>Bacillota</taxon>
        <taxon>Clostridia</taxon>
        <taxon>Lachnospirales</taxon>
        <taxon>Lachnospiraceae</taxon>
        <taxon>Anaerosacchariphilus</taxon>
    </lineage>
</organism>
<dbReference type="AlphaFoldDB" id="A0A923L9E8"/>
<dbReference type="GO" id="GO:0003677">
    <property type="term" value="F:DNA binding"/>
    <property type="evidence" value="ECO:0007669"/>
    <property type="project" value="UniProtKB-KW"/>
</dbReference>
<evidence type="ECO:0000259" key="2">
    <source>
        <dbReference type="PROSITE" id="PS50943"/>
    </source>
</evidence>
<protein>
    <submittedName>
        <fullName evidence="3">Helix-turn-helix transcriptional regulator</fullName>
    </submittedName>
</protein>
<keyword evidence="4" id="KW-1185">Reference proteome</keyword>
<name>A0A923L9E8_9FIRM</name>
<dbReference type="EMBL" id="JACOOR010000001">
    <property type="protein sequence ID" value="MBC5658246.1"/>
    <property type="molecule type" value="Genomic_DNA"/>
</dbReference>
<dbReference type="InterPro" id="IPR010982">
    <property type="entry name" value="Lambda_DNA-bd_dom_sf"/>
</dbReference>
<dbReference type="Proteomes" id="UP000649345">
    <property type="component" value="Unassembled WGS sequence"/>
</dbReference>
<sequence length="108" mass="12295">MKYDGYVVGPILRKLREDRGYSLTQLSEATGLSVSTLIQMEQGGRNLSMKSLYVLMELYKVDANTILGINKREDCKSIDTRLGKMEKEKRAYFTASFLFMLENAEAIV</sequence>
<dbReference type="SUPFAM" id="SSF47413">
    <property type="entry name" value="lambda repressor-like DNA-binding domains"/>
    <property type="match status" value="1"/>
</dbReference>
<dbReference type="PANTHER" id="PTHR46797">
    <property type="entry name" value="HTH-TYPE TRANSCRIPTIONAL REGULATOR"/>
    <property type="match status" value="1"/>
</dbReference>
<dbReference type="GO" id="GO:0005829">
    <property type="term" value="C:cytosol"/>
    <property type="evidence" value="ECO:0007669"/>
    <property type="project" value="TreeGrafter"/>
</dbReference>
<dbReference type="RefSeq" id="WP_118024789.1">
    <property type="nucleotide sequence ID" value="NZ_JACOOR010000001.1"/>
</dbReference>
<keyword evidence="1" id="KW-0238">DNA-binding</keyword>
<evidence type="ECO:0000313" key="3">
    <source>
        <dbReference type="EMBL" id="MBC5658246.1"/>
    </source>
</evidence>
<gene>
    <name evidence="3" type="ORF">H8S44_00390</name>
</gene>
<dbReference type="InterPro" id="IPR050807">
    <property type="entry name" value="TransReg_Diox_bact_type"/>
</dbReference>
<dbReference type="SMART" id="SM00530">
    <property type="entry name" value="HTH_XRE"/>
    <property type="match status" value="1"/>
</dbReference>
<proteinExistence type="predicted"/>
<dbReference type="PANTHER" id="PTHR46797:SF1">
    <property type="entry name" value="METHYLPHOSPHONATE SYNTHASE"/>
    <property type="match status" value="1"/>
</dbReference>